<keyword evidence="2" id="KW-1185">Reference proteome</keyword>
<proteinExistence type="predicted"/>
<organism evidence="1 2">
    <name type="scientific">Sphagnum jensenii</name>
    <dbReference type="NCBI Taxonomy" id="128206"/>
    <lineage>
        <taxon>Eukaryota</taxon>
        <taxon>Viridiplantae</taxon>
        <taxon>Streptophyta</taxon>
        <taxon>Embryophyta</taxon>
        <taxon>Bryophyta</taxon>
        <taxon>Sphagnophytina</taxon>
        <taxon>Sphagnopsida</taxon>
        <taxon>Sphagnales</taxon>
        <taxon>Sphagnaceae</taxon>
        <taxon>Sphagnum</taxon>
    </lineage>
</organism>
<comment type="caution">
    <text evidence="1">The sequence shown here is derived from an EMBL/GenBank/DDBJ whole genome shotgun (WGS) entry which is preliminary data.</text>
</comment>
<name>A0ABP0VI85_9BRYO</name>
<reference evidence="1" key="1">
    <citation type="submission" date="2024-02" db="EMBL/GenBank/DDBJ databases">
        <authorList>
            <consortium name="ELIXIR-Norway"/>
            <consortium name="Elixir Norway"/>
        </authorList>
    </citation>
    <scope>NUCLEOTIDE SEQUENCE</scope>
</reference>
<dbReference type="EMBL" id="CAXAQS010000946">
    <property type="protein sequence ID" value="CAK9253907.1"/>
    <property type="molecule type" value="Genomic_DNA"/>
</dbReference>
<accession>A0ABP0VI85</accession>
<protein>
    <submittedName>
        <fullName evidence="1">Uncharacterized protein</fullName>
    </submittedName>
</protein>
<gene>
    <name evidence="1" type="ORF">CSSPJE1EN1_LOCUS29285</name>
</gene>
<dbReference type="Proteomes" id="UP001497444">
    <property type="component" value="Unassembled WGS sequence"/>
</dbReference>
<evidence type="ECO:0000313" key="2">
    <source>
        <dbReference type="Proteomes" id="UP001497444"/>
    </source>
</evidence>
<evidence type="ECO:0000313" key="1">
    <source>
        <dbReference type="EMBL" id="CAK9253907.1"/>
    </source>
</evidence>
<sequence length="97" mass="10436">MPRSVECVLYLLERVPLVNTGHETAHQNHPRNLSGTLQRLCRTSGAVVPVVPVVPAVLGPLLVFSGYNVHGIAPRTPKRKVTPKSLSLPAIVIRGTS</sequence>